<organism evidence="1 2">
    <name type="scientific">Caerostris darwini</name>
    <dbReference type="NCBI Taxonomy" id="1538125"/>
    <lineage>
        <taxon>Eukaryota</taxon>
        <taxon>Metazoa</taxon>
        <taxon>Ecdysozoa</taxon>
        <taxon>Arthropoda</taxon>
        <taxon>Chelicerata</taxon>
        <taxon>Arachnida</taxon>
        <taxon>Araneae</taxon>
        <taxon>Araneomorphae</taxon>
        <taxon>Entelegynae</taxon>
        <taxon>Araneoidea</taxon>
        <taxon>Araneidae</taxon>
        <taxon>Caerostris</taxon>
    </lineage>
</organism>
<proteinExistence type="predicted"/>
<sequence>MGKSCTTPTSNKLYKERHLWVRLSSSPIKGLSAQQLIPDGSIPLDEFRTEIRPPYTAWEVLFANLQLNVNTHGKHKTSIATDHFSHAYNRKSPFTVVVVSYPNW</sequence>
<reference evidence="1 2" key="1">
    <citation type="submission" date="2021-06" db="EMBL/GenBank/DDBJ databases">
        <title>Caerostris darwini draft genome.</title>
        <authorList>
            <person name="Kono N."/>
            <person name="Arakawa K."/>
        </authorList>
    </citation>
    <scope>NUCLEOTIDE SEQUENCE [LARGE SCALE GENOMIC DNA]</scope>
</reference>
<protein>
    <submittedName>
        <fullName evidence="1">Uncharacterized protein</fullName>
    </submittedName>
</protein>
<keyword evidence="2" id="KW-1185">Reference proteome</keyword>
<evidence type="ECO:0000313" key="1">
    <source>
        <dbReference type="EMBL" id="GIY58336.1"/>
    </source>
</evidence>
<evidence type="ECO:0000313" key="2">
    <source>
        <dbReference type="Proteomes" id="UP001054837"/>
    </source>
</evidence>
<accession>A0AAV4UKU1</accession>
<dbReference type="Proteomes" id="UP001054837">
    <property type="component" value="Unassembled WGS sequence"/>
</dbReference>
<dbReference type="AlphaFoldDB" id="A0AAV4UKU1"/>
<gene>
    <name evidence="1" type="ORF">CDAR_294921</name>
</gene>
<comment type="caution">
    <text evidence="1">The sequence shown here is derived from an EMBL/GenBank/DDBJ whole genome shotgun (WGS) entry which is preliminary data.</text>
</comment>
<name>A0AAV4UKU1_9ARAC</name>
<dbReference type="EMBL" id="BPLQ01011490">
    <property type="protein sequence ID" value="GIY58336.1"/>
    <property type="molecule type" value="Genomic_DNA"/>
</dbReference>